<dbReference type="EMBL" id="BNAL01000006">
    <property type="protein sequence ID" value="GHF98172.1"/>
    <property type="molecule type" value="Genomic_DNA"/>
</dbReference>
<dbReference type="InterPro" id="IPR029068">
    <property type="entry name" value="Glyas_Bleomycin-R_OHBP_Dase"/>
</dbReference>
<organism evidence="2 3">
    <name type="scientific">Deinococcus piscis</name>
    <dbReference type="NCBI Taxonomy" id="394230"/>
    <lineage>
        <taxon>Bacteria</taxon>
        <taxon>Thermotogati</taxon>
        <taxon>Deinococcota</taxon>
        <taxon>Deinococci</taxon>
        <taxon>Deinococcales</taxon>
        <taxon>Deinococcaceae</taxon>
        <taxon>Deinococcus</taxon>
    </lineage>
</organism>
<feature type="domain" description="Glyoxalase-like" evidence="1">
    <location>
        <begin position="13"/>
        <end position="181"/>
    </location>
</feature>
<evidence type="ECO:0000313" key="3">
    <source>
        <dbReference type="Proteomes" id="UP000632154"/>
    </source>
</evidence>
<dbReference type="RefSeq" id="WP_189642361.1">
    <property type="nucleotide sequence ID" value="NZ_BNAL01000006.1"/>
</dbReference>
<evidence type="ECO:0000259" key="1">
    <source>
        <dbReference type="Pfam" id="PF13468"/>
    </source>
</evidence>
<sequence length="214" mass="22947">MPILSLPPATWSLDHLVFAARDLGSAQAWLEARLGVPMEPGGQHPRFGTHNRLLGLDLPGSGRCYLEVIAIDPAAPAPTGPRWFELDMPAMQARLAERPRLIHWVAAVPTLSGHPLALPLERGHARWQLTVPADGSLPGGGVEPSLIAWETLSPAGTLPLSGVTLQTLDLLGPQPERLRHWTGNNQGADIRAGWAQQPQLRATFATPGGQVTLD</sequence>
<evidence type="ECO:0000313" key="2">
    <source>
        <dbReference type="EMBL" id="GHF98172.1"/>
    </source>
</evidence>
<reference evidence="3" key="1">
    <citation type="journal article" date="2019" name="Int. J. Syst. Evol. Microbiol.">
        <title>The Global Catalogue of Microorganisms (GCM) 10K type strain sequencing project: providing services to taxonomists for standard genome sequencing and annotation.</title>
        <authorList>
            <consortium name="The Broad Institute Genomics Platform"/>
            <consortium name="The Broad Institute Genome Sequencing Center for Infectious Disease"/>
            <person name="Wu L."/>
            <person name="Ma J."/>
        </authorList>
    </citation>
    <scope>NUCLEOTIDE SEQUENCE [LARGE SCALE GENOMIC DNA]</scope>
    <source>
        <strain evidence="3">CGMCC 1.18439</strain>
    </source>
</reference>
<dbReference type="InterPro" id="IPR025870">
    <property type="entry name" value="Glyoxalase-like_dom"/>
</dbReference>
<comment type="caution">
    <text evidence="2">The sequence shown here is derived from an EMBL/GenBank/DDBJ whole genome shotgun (WGS) entry which is preliminary data.</text>
</comment>
<protein>
    <submittedName>
        <fullName evidence="2">Glyoxalase</fullName>
    </submittedName>
</protein>
<gene>
    <name evidence="2" type="ORF">GCM10017783_07710</name>
</gene>
<name>A0ABQ3K6Z5_9DEIO</name>
<proteinExistence type="predicted"/>
<keyword evidence="3" id="KW-1185">Reference proteome</keyword>
<accession>A0ABQ3K6Z5</accession>
<dbReference type="Gene3D" id="3.10.180.10">
    <property type="entry name" value="2,3-Dihydroxybiphenyl 1,2-Dioxygenase, domain 1"/>
    <property type="match status" value="1"/>
</dbReference>
<dbReference type="Pfam" id="PF13468">
    <property type="entry name" value="Glyoxalase_3"/>
    <property type="match status" value="1"/>
</dbReference>
<dbReference type="Proteomes" id="UP000632154">
    <property type="component" value="Unassembled WGS sequence"/>
</dbReference>